<dbReference type="Ensembl" id="ENSSMAT00000031186.2">
    <property type="protein sequence ID" value="ENSSMAP00000030809.2"/>
    <property type="gene ID" value="ENSSMAG00000018854.2"/>
</dbReference>
<dbReference type="GO" id="GO:0003700">
    <property type="term" value="F:DNA-binding transcription factor activity"/>
    <property type="evidence" value="ECO:0007669"/>
    <property type="project" value="UniProtKB-UniRule"/>
</dbReference>
<dbReference type="Pfam" id="PF02045">
    <property type="entry name" value="CBFB_NFYA"/>
    <property type="match status" value="1"/>
</dbReference>
<dbReference type="SMART" id="SM00521">
    <property type="entry name" value="CBF"/>
    <property type="match status" value="1"/>
</dbReference>
<evidence type="ECO:0000256" key="2">
    <source>
        <dbReference type="ARBA" id="ARBA00023015"/>
    </source>
</evidence>
<sequence>MEQYTTVSTTTGDQIDVKTTNGQIQQQVQGQPLMVQVSGGQLITSSGQPIMVQAMSGGQGQTIMQVPVSGAQGLQQIQLVQPGQIQLQGGQTLQLQGQQGQPQQIIIQQPQTAITAGQNQGQQISVQGQQVAQTADGQTIVYQPVNADGTVLQQGMITIPASSLAGAQIVQAGGANTNTTNSGQGTVTVTLPVTGNMVNAGGMVMVRPCAEMVPGGGAVPAMQRIPLPGAEMLEEEPLYVNAKQYHRILKRRQARAKLEAEGKIPKERRKYLHESRHRHAMQRKRGDGGRFFSPKDKEEMALALSQQQDLAQAAADETVAQMIRVS</sequence>
<keyword evidence="6 7" id="KW-0539">Nucleus</keyword>
<keyword evidence="5 7" id="KW-0804">Transcription</keyword>
<dbReference type="PANTHER" id="PTHR12632">
    <property type="entry name" value="TRANSCRIPTION FACTOR NF-Y ALPHA-RELATED"/>
    <property type="match status" value="1"/>
</dbReference>
<dbReference type="Gene3D" id="6.10.250.2430">
    <property type="match status" value="1"/>
</dbReference>
<dbReference type="Proteomes" id="UP000694558">
    <property type="component" value="Chromosome 11"/>
</dbReference>
<evidence type="ECO:0000313" key="9">
    <source>
        <dbReference type="Proteomes" id="UP000694558"/>
    </source>
</evidence>
<evidence type="ECO:0000256" key="6">
    <source>
        <dbReference type="ARBA" id="ARBA00023242"/>
    </source>
</evidence>
<gene>
    <name evidence="8" type="primary">nfyal</name>
</gene>
<comment type="function">
    <text evidence="7">Component of the sequence-specific heterotrimeric transcription factor (NF-Y) which specifically recognizes a 5'-CCAAT-3' box motif found in the promoters of its target genes.</text>
</comment>
<organism evidence="8 9">
    <name type="scientific">Scophthalmus maximus</name>
    <name type="common">Turbot</name>
    <name type="synonym">Psetta maxima</name>
    <dbReference type="NCBI Taxonomy" id="52904"/>
    <lineage>
        <taxon>Eukaryota</taxon>
        <taxon>Metazoa</taxon>
        <taxon>Chordata</taxon>
        <taxon>Craniata</taxon>
        <taxon>Vertebrata</taxon>
        <taxon>Euteleostomi</taxon>
        <taxon>Actinopterygii</taxon>
        <taxon>Neopterygii</taxon>
        <taxon>Teleostei</taxon>
        <taxon>Neoteleostei</taxon>
        <taxon>Acanthomorphata</taxon>
        <taxon>Carangaria</taxon>
        <taxon>Pleuronectiformes</taxon>
        <taxon>Pleuronectoidei</taxon>
        <taxon>Scophthalmidae</taxon>
        <taxon>Scophthalmus</taxon>
    </lineage>
</organism>
<dbReference type="AlphaFoldDB" id="A0A8D3B9V3"/>
<comment type="similarity">
    <text evidence="7">Belongs to the NFYA/HAP2 subunit family.</text>
</comment>
<dbReference type="PROSITE" id="PS00686">
    <property type="entry name" value="NFYA_HAP2_1"/>
    <property type="match status" value="1"/>
</dbReference>
<dbReference type="GeneTree" id="ENSGT00390000015714"/>
<evidence type="ECO:0000256" key="4">
    <source>
        <dbReference type="ARBA" id="ARBA00023159"/>
    </source>
</evidence>
<proteinExistence type="inferred from homology"/>
<keyword evidence="3 7" id="KW-0238">DNA-binding</keyword>
<reference evidence="8" key="1">
    <citation type="submission" date="2023-05" db="EMBL/GenBank/DDBJ databases">
        <title>High-quality long-read genome of Scophthalmus maximus.</title>
        <authorList>
            <person name="Lien S."/>
            <person name="Martinez P."/>
        </authorList>
    </citation>
    <scope>NUCLEOTIDE SEQUENCE [LARGE SCALE GENOMIC DNA]</scope>
</reference>
<reference evidence="8" key="2">
    <citation type="submission" date="2025-08" db="UniProtKB">
        <authorList>
            <consortium name="Ensembl"/>
        </authorList>
    </citation>
    <scope>IDENTIFICATION</scope>
</reference>
<dbReference type="PROSITE" id="PS51152">
    <property type="entry name" value="NFYA_HAP2_2"/>
    <property type="match status" value="1"/>
</dbReference>
<dbReference type="InterPro" id="IPR018362">
    <property type="entry name" value="CCAAT-binding_factor_CS"/>
</dbReference>
<comment type="subunit">
    <text evidence="7">Heterotrimer.</text>
</comment>
<accession>A0A8D3B9V3</accession>
<evidence type="ECO:0000256" key="7">
    <source>
        <dbReference type="RuleBase" id="RU367155"/>
    </source>
</evidence>
<comment type="subcellular location">
    <subcellularLocation>
        <location evidence="1 7">Nucleus</location>
    </subcellularLocation>
</comment>
<dbReference type="PRINTS" id="PR00616">
    <property type="entry name" value="CCAATSUBUNTB"/>
</dbReference>
<evidence type="ECO:0000256" key="5">
    <source>
        <dbReference type="ARBA" id="ARBA00023163"/>
    </source>
</evidence>
<dbReference type="InterPro" id="IPR001289">
    <property type="entry name" value="NFYA"/>
</dbReference>
<keyword evidence="4" id="KW-0010">Activator</keyword>
<dbReference type="GO" id="GO:0003677">
    <property type="term" value="F:DNA binding"/>
    <property type="evidence" value="ECO:0007669"/>
    <property type="project" value="UniProtKB-KW"/>
</dbReference>
<dbReference type="GO" id="GO:0016602">
    <property type="term" value="C:CCAAT-binding factor complex"/>
    <property type="evidence" value="ECO:0007669"/>
    <property type="project" value="InterPro"/>
</dbReference>
<evidence type="ECO:0000313" key="8">
    <source>
        <dbReference type="Ensembl" id="ENSSMAP00000030809.2"/>
    </source>
</evidence>
<evidence type="ECO:0000256" key="1">
    <source>
        <dbReference type="ARBA" id="ARBA00004123"/>
    </source>
</evidence>
<name>A0A8D3B9V3_SCOMX</name>
<keyword evidence="2 7" id="KW-0805">Transcription regulation</keyword>
<evidence type="ECO:0000256" key="3">
    <source>
        <dbReference type="ARBA" id="ARBA00023125"/>
    </source>
</evidence>
<protein>
    <recommendedName>
        <fullName evidence="7">Nuclear transcription factor Y subunit</fullName>
    </recommendedName>
</protein>